<protein>
    <submittedName>
        <fullName evidence="2">Uncharacterized protein</fullName>
    </submittedName>
</protein>
<keyword evidence="3" id="KW-1185">Reference proteome</keyword>
<dbReference type="Proteomes" id="UP000054740">
    <property type="component" value="Unassembled WGS sequence"/>
</dbReference>
<proteinExistence type="predicted"/>
<feature type="signal peptide" evidence="1">
    <location>
        <begin position="1"/>
        <end position="20"/>
    </location>
</feature>
<accession>A0A158ILB8</accession>
<organism evidence="2 3">
    <name type="scientific">Caballeronia cordobensis</name>
    <name type="common">Burkholderia cordobensis</name>
    <dbReference type="NCBI Taxonomy" id="1353886"/>
    <lineage>
        <taxon>Bacteria</taxon>
        <taxon>Pseudomonadati</taxon>
        <taxon>Pseudomonadota</taxon>
        <taxon>Betaproteobacteria</taxon>
        <taxon>Burkholderiales</taxon>
        <taxon>Burkholderiaceae</taxon>
        <taxon>Caballeronia</taxon>
    </lineage>
</organism>
<sequence length="80" mass="8407">MKLFATVCVWLFATANPVLVTHANAAAPLKSYGEMSFSVFSPCAGNASFCAPTILAHGIAKADTAESLRSFVTNIANRLT</sequence>
<evidence type="ECO:0000256" key="1">
    <source>
        <dbReference type="SAM" id="SignalP"/>
    </source>
</evidence>
<gene>
    <name evidence="2" type="ORF">AWB70_05037</name>
</gene>
<evidence type="ECO:0000313" key="3">
    <source>
        <dbReference type="Proteomes" id="UP000054740"/>
    </source>
</evidence>
<name>A0A158ILB8_CABCO</name>
<dbReference type="AlphaFoldDB" id="A0A158ILB8"/>
<reference evidence="3" key="1">
    <citation type="submission" date="2016-01" db="EMBL/GenBank/DDBJ databases">
        <authorList>
            <person name="Peeters C."/>
        </authorList>
    </citation>
    <scope>NUCLEOTIDE SEQUENCE [LARGE SCALE GENOMIC DNA]</scope>
</reference>
<dbReference type="EMBL" id="FCNY02000014">
    <property type="protein sequence ID" value="SAL57384.1"/>
    <property type="molecule type" value="Genomic_DNA"/>
</dbReference>
<keyword evidence="1" id="KW-0732">Signal</keyword>
<evidence type="ECO:0000313" key="2">
    <source>
        <dbReference type="EMBL" id="SAL57384.1"/>
    </source>
</evidence>
<feature type="chain" id="PRO_5011120969" evidence="1">
    <location>
        <begin position="21"/>
        <end position="80"/>
    </location>
</feature>